<dbReference type="Pfam" id="PF17291">
    <property type="entry name" value="M60-like_N"/>
    <property type="match status" value="1"/>
</dbReference>
<dbReference type="RefSeq" id="WP_246616202.1">
    <property type="nucleotide sequence ID" value="NZ_BPEY01000064.1"/>
</dbReference>
<feature type="domain" description="Peptidase M60" evidence="2">
    <location>
        <begin position="1170"/>
        <end position="1467"/>
    </location>
</feature>
<keyword evidence="4" id="KW-1185">Reference proteome</keyword>
<dbReference type="PROSITE" id="PS51723">
    <property type="entry name" value="PEPTIDASE_M60"/>
    <property type="match status" value="1"/>
</dbReference>
<dbReference type="PANTHER" id="PTHR15730:SF5">
    <property type="entry name" value="SI:CH211-210B2.2-RELATED"/>
    <property type="match status" value="1"/>
</dbReference>
<evidence type="ECO:0000313" key="3">
    <source>
        <dbReference type="EMBL" id="GIU49059.1"/>
    </source>
</evidence>
<sequence>MKKLILAVVISNLMIGCSSDDNSNEPSVPGEPSIPSIPLEPSIPVDPSIPSIPLEPSIPVDPSIPSIPLEPSIPVDPSIPSIPLEPSIPVDPSIPSIPLEPSIPVDPSIPSIPLEPSTPLFDIIDDQLCENTFTSTLSTDDHFFCSAESKVLINSQLKENIFPSADACEAALTSLTAAKTTYTNKQCFAGQVEVIPPTEILPAKKTYQGSLLLNGKALSGQITCNDQELGATGQFTFKDGDNVSCYFGSLELLNKDIPLPEGWTRDTHNAMALDMKNDWQHEISVVDGARVMTKVSTCPALTDEICLDEIDVYDVAPLFAINDPITIEAFVNPPAGEETDEVDKAPSSHVDNTLTPEISVGAKPDINAGFVSASAEDAYTYKPSQDSLVDTQSILADANGKPIAGINYYTKSSRGITDSSGLISYVWGETITFGLDTFTFGSVKGNQVEYQLSDVSENEIVKQNINTLINRYANNSSDSVTFSDNVHSVFAQYPNVINEIININLPNGAQIEDTQFSVPNEFNAQFDNGLAQIIDAELNQNPAGLRELAAPLLQKGQYVTNTLTQLYSGVDQFHVFHDNSAFYGEVGYTRFMRSMNTANTAFPVLMPRNDVNYWLPFGAEQAYRRDDGFPYVTDAKIIDVNSDVALKRPEIVGKDTATYNLPVVTAGEIGQGKVVFMGNSMYPNILSHPTNYWAGGEDAGKDNGSMPRFFSNMFTWFVPEHDNGKTSINVGTNISKVWKSQVNSNQQYEFTIDPSYKLNSEVFTTGGYGGLSPSTTPLLILQAYETGLFGDGMSVKVLADVTNPLLSATDITDLIQYVNAGGNILFMDAIEQLNPEPIARLADAAGISLGGANLARTKQGYCGESYYCESRAPNPRGSLTDTLVTYEKFDDMSKFVINQDGTVTFPSPIDKPSFGVAQYKTLDDQGIEHNNYAFISAKTEVERLAAVAKIKAEFPDVQECTDSSYDYEIGCIETRKGHGFSTGYRYYRPRFTRYEISPDVISTMVKAANLGANVEKLYQHEIYYRSKGVEGARLSLNELNQTYDNLSIWLWNDEQYTYKPGVQDELGFKQATEFLNCYTSDAHQPDNACAAETFAKMQSYNMLTATGELNPSYPLNYQEKPLTRIMLGRSYWDNDISVDTSIYPGNTADTGSTAEVQIETFNNAVVGTANNMQSTGLWAVKRNVVTVSGNHDATITVALVDDVTGKHQHELALKRPSRVQKSWSHKAGATTEIVAPYGGLIYIKPAKTLEANSVEFSFTGVLKASLWKGGQWVNQVNSEVPLAEVVTGQFVYTTPVNNVINTDIEIFSEGMNDFAEKASDFHARDNSEGNMRFTGELLPEHSHRFVNDAQISIGAAHSGYPVMSTTYSRSRNTIPTNPVNDWLLWHEVGHNLAAAPFNVKGATEVANNILALYMQEQRDNGMGEMDRVKTDIQKAPMLISRDDGHVWSHGDAGSRLVMFAQLKIWAEDHFKVADHFAADAIPSYYGDDEGWNMIKMMHREARNIDNPSCSAQNSARLSQGDLLMACASSVSRYDLTSFFESWNPSEVSVVTADGTRDYEGGITASGVAYVQSLELAIPEIKPETIDSLK</sequence>
<proteinExistence type="predicted"/>
<dbReference type="Pfam" id="PF13402">
    <property type="entry name" value="Peptidase_M60"/>
    <property type="match status" value="1"/>
</dbReference>
<dbReference type="InterPro" id="IPR051244">
    <property type="entry name" value="TCAF"/>
</dbReference>
<evidence type="ECO:0000256" key="1">
    <source>
        <dbReference type="SAM" id="MobiDB-lite"/>
    </source>
</evidence>
<dbReference type="Pfam" id="PF13322">
    <property type="entry name" value="DUF4092"/>
    <property type="match status" value="1"/>
</dbReference>
<evidence type="ECO:0000259" key="2">
    <source>
        <dbReference type="PROSITE" id="PS51723"/>
    </source>
</evidence>
<dbReference type="Gene3D" id="1.10.390.30">
    <property type="entry name" value="Peptidase M60, enhancin-like domain 3"/>
    <property type="match status" value="1"/>
</dbReference>
<protein>
    <recommendedName>
        <fullName evidence="2">Peptidase M60 domain-containing protein</fullName>
    </recommendedName>
</protein>
<dbReference type="Proteomes" id="UP000887104">
    <property type="component" value="Unassembled WGS sequence"/>
</dbReference>
<dbReference type="EMBL" id="BPEY01000064">
    <property type="protein sequence ID" value="GIU49059.1"/>
    <property type="molecule type" value="Genomic_DNA"/>
</dbReference>
<organism evidence="3 4">
    <name type="scientific">Shewanella sairae</name>
    <dbReference type="NCBI Taxonomy" id="190310"/>
    <lineage>
        <taxon>Bacteria</taxon>
        <taxon>Pseudomonadati</taxon>
        <taxon>Pseudomonadota</taxon>
        <taxon>Gammaproteobacteria</taxon>
        <taxon>Alteromonadales</taxon>
        <taxon>Shewanellaceae</taxon>
        <taxon>Shewanella</taxon>
    </lineage>
</organism>
<dbReference type="InterPro" id="IPR042279">
    <property type="entry name" value="Pep_M60_3"/>
</dbReference>
<dbReference type="PANTHER" id="PTHR15730">
    <property type="entry name" value="EXPERIMENTAL AUTOIMMUNE PROSTATITIS ANTIGEN 2-RELATED"/>
    <property type="match status" value="1"/>
</dbReference>
<name>A0ABQ4PLZ5_9GAMM</name>
<accession>A0ABQ4PLZ5</accession>
<feature type="region of interest" description="Disordered" evidence="1">
    <location>
        <begin position="21"/>
        <end position="40"/>
    </location>
</feature>
<dbReference type="Gene3D" id="3.40.390.80">
    <property type="entry name" value="Peptidase M60, enhancin-like domain 2"/>
    <property type="match status" value="1"/>
</dbReference>
<dbReference type="PROSITE" id="PS51257">
    <property type="entry name" value="PROKAR_LIPOPROTEIN"/>
    <property type="match status" value="1"/>
</dbReference>
<dbReference type="InterPro" id="IPR025385">
    <property type="entry name" value="DUF4092"/>
</dbReference>
<dbReference type="NCBIfam" id="NF037974">
    <property type="entry name" value="SslE_AcfD_Zn_LP"/>
    <property type="match status" value="1"/>
</dbReference>
<dbReference type="InterPro" id="IPR035423">
    <property type="entry name" value="M60-like_N"/>
</dbReference>
<evidence type="ECO:0000313" key="4">
    <source>
        <dbReference type="Proteomes" id="UP000887104"/>
    </source>
</evidence>
<comment type="caution">
    <text evidence="3">The sequence shown here is derived from an EMBL/GenBank/DDBJ whole genome shotgun (WGS) entry which is preliminary data.</text>
</comment>
<reference evidence="3" key="1">
    <citation type="submission" date="2021-05" db="EMBL/GenBank/DDBJ databases">
        <title>Molecular characterization for Shewanella algae harboring chromosomal blaOXA-55-like strains isolated from clinical and environment sample.</title>
        <authorList>
            <person name="Ohama Y."/>
            <person name="Aoki K."/>
            <person name="Harada S."/>
            <person name="Moriya K."/>
            <person name="Ishii Y."/>
            <person name="Tateda K."/>
        </authorList>
    </citation>
    <scope>NUCLEOTIDE SEQUENCE</scope>
    <source>
        <strain evidence="3">JCM 11563</strain>
    </source>
</reference>
<dbReference type="InterPro" id="IPR031161">
    <property type="entry name" value="Peptidase_M60_dom"/>
</dbReference>
<feature type="compositionally biased region" description="Low complexity" evidence="1">
    <location>
        <begin position="30"/>
        <end position="40"/>
    </location>
</feature>
<gene>
    <name evidence="3" type="ORF">TUM4438_31870</name>
</gene>
<dbReference type="SMART" id="SM01276">
    <property type="entry name" value="M60-like"/>
    <property type="match status" value="1"/>
</dbReference>